<evidence type="ECO:0000313" key="1">
    <source>
        <dbReference type="EMBL" id="ABN08690.1"/>
    </source>
</evidence>
<keyword evidence="1" id="KW-0808">Transferase</keyword>
<gene>
    <name evidence="1" type="ORF">MtrDRAFT_AC157893g29v2</name>
</gene>
<dbReference type="EMBL" id="AC157893">
    <property type="protein sequence ID" value="ABN08690.1"/>
    <property type="molecule type" value="Genomic_DNA"/>
</dbReference>
<keyword evidence="1" id="KW-0695">RNA-directed DNA polymerase</keyword>
<dbReference type="GO" id="GO:0003964">
    <property type="term" value="F:RNA-directed DNA polymerase activity"/>
    <property type="evidence" value="ECO:0007669"/>
    <property type="project" value="UniProtKB-KW"/>
</dbReference>
<proteinExistence type="predicted"/>
<organism evidence="1">
    <name type="scientific">Medicago truncatula</name>
    <name type="common">Barrel medic</name>
    <name type="synonym">Medicago tribuloides</name>
    <dbReference type="NCBI Taxonomy" id="3880"/>
    <lineage>
        <taxon>Eukaryota</taxon>
        <taxon>Viridiplantae</taxon>
        <taxon>Streptophyta</taxon>
        <taxon>Embryophyta</taxon>
        <taxon>Tracheophyta</taxon>
        <taxon>Spermatophyta</taxon>
        <taxon>Magnoliopsida</taxon>
        <taxon>eudicotyledons</taxon>
        <taxon>Gunneridae</taxon>
        <taxon>Pentapetalae</taxon>
        <taxon>rosids</taxon>
        <taxon>fabids</taxon>
        <taxon>Fabales</taxon>
        <taxon>Fabaceae</taxon>
        <taxon>Papilionoideae</taxon>
        <taxon>50 kb inversion clade</taxon>
        <taxon>NPAAA clade</taxon>
        <taxon>Hologalegina</taxon>
        <taxon>IRL clade</taxon>
        <taxon>Trifolieae</taxon>
        <taxon>Medicago</taxon>
    </lineage>
</organism>
<sequence>MCICDDAEDFGLAKTYWFSPLCDVDIGEGVSFHTTLEWTSYLQFDNVDFALDSKKVVDAFRTCVEDSCEFGCIILACR</sequence>
<reference evidence="1" key="2">
    <citation type="submission" date="2007-03" db="EMBL/GenBank/DDBJ databases">
        <authorList>
            <consortium name="The International Medicago Genome Annotation Group"/>
        </authorList>
    </citation>
    <scope>NUCLEOTIDE SEQUENCE</scope>
</reference>
<accession>A2Q4Z0</accession>
<reference evidence="1" key="1">
    <citation type="submission" date="2005-04" db="EMBL/GenBank/DDBJ databases">
        <authorList>
            <person name="Town C.D."/>
        </authorList>
    </citation>
    <scope>NUCLEOTIDE SEQUENCE</scope>
</reference>
<keyword evidence="1" id="KW-0548">Nucleotidyltransferase</keyword>
<name>A2Q4Z0_MEDTR</name>
<protein>
    <submittedName>
        <fullName evidence="1">Probable reverse transcriptase At2g02650-, related</fullName>
    </submittedName>
</protein>
<dbReference type="AlphaFoldDB" id="A2Q4Z0"/>